<dbReference type="SUPFAM" id="SSF55931">
    <property type="entry name" value="Glutamine synthetase/guanido kinase"/>
    <property type="match status" value="1"/>
</dbReference>
<comment type="function">
    <text evidence="8 11">Allows the formation of correctly charged Asn-tRNA(Asn) or Gln-tRNA(Gln) through the transamidation of misacylated Asp-tRNA(Asn) or Glu-tRNA(Gln) in organisms which lack either or both of asparaginyl-tRNA or glutaminyl-tRNA synthetases. The reaction takes place in the presence of glutamine and ATP through an activated phospho-Asp-tRNA(Asn) or phospho-Glu-tRNA(Gln).</text>
</comment>
<dbReference type="InterPro" id="IPR006075">
    <property type="entry name" value="Asn/Gln-tRNA_Trfase_suB/E_cat"/>
</dbReference>
<comment type="catalytic activity">
    <reaction evidence="9 11">
        <text>L-aspartyl-tRNA(Asn) + L-glutamine + ATP + H2O = L-asparaginyl-tRNA(Asn) + L-glutamate + ADP + phosphate + 2 H(+)</text>
        <dbReference type="Rhea" id="RHEA:14513"/>
        <dbReference type="Rhea" id="RHEA-COMP:9674"/>
        <dbReference type="Rhea" id="RHEA-COMP:9677"/>
        <dbReference type="ChEBI" id="CHEBI:15377"/>
        <dbReference type="ChEBI" id="CHEBI:15378"/>
        <dbReference type="ChEBI" id="CHEBI:29985"/>
        <dbReference type="ChEBI" id="CHEBI:30616"/>
        <dbReference type="ChEBI" id="CHEBI:43474"/>
        <dbReference type="ChEBI" id="CHEBI:58359"/>
        <dbReference type="ChEBI" id="CHEBI:78515"/>
        <dbReference type="ChEBI" id="CHEBI:78516"/>
        <dbReference type="ChEBI" id="CHEBI:456216"/>
    </reaction>
</comment>
<reference evidence="13 14" key="1">
    <citation type="submission" date="2016-10" db="EMBL/GenBank/DDBJ databases">
        <authorList>
            <person name="de Groot N.N."/>
        </authorList>
    </citation>
    <scope>NUCLEOTIDE SEQUENCE [LARGE SCALE GENOMIC DNA]</scope>
    <source>
        <strain evidence="13 14">AB35.6</strain>
    </source>
</reference>
<dbReference type="RefSeq" id="WP_074654528.1">
    <property type="nucleotide sequence ID" value="NZ_FNSD01000001.1"/>
</dbReference>
<evidence type="ECO:0000256" key="7">
    <source>
        <dbReference type="ARBA" id="ARBA00022917"/>
    </source>
</evidence>
<keyword evidence="13" id="KW-0808">Transferase</keyword>
<evidence type="ECO:0000313" key="14">
    <source>
        <dbReference type="Proteomes" id="UP000182409"/>
    </source>
</evidence>
<dbReference type="EMBL" id="FNSD01000001">
    <property type="protein sequence ID" value="SEC12582.1"/>
    <property type="molecule type" value="Genomic_DNA"/>
</dbReference>
<dbReference type="InterPro" id="IPR003789">
    <property type="entry name" value="Asn/Gln_tRNA_amidoTrase-B-like"/>
</dbReference>
<dbReference type="Gene3D" id="1.10.10.410">
    <property type="match status" value="1"/>
</dbReference>
<dbReference type="PROSITE" id="PS01234">
    <property type="entry name" value="GATB"/>
    <property type="match status" value="1"/>
</dbReference>
<keyword evidence="5 11" id="KW-0547">Nucleotide-binding</keyword>
<dbReference type="GO" id="GO:0070681">
    <property type="term" value="P:glutaminyl-tRNAGln biosynthesis via transamidation"/>
    <property type="evidence" value="ECO:0007669"/>
    <property type="project" value="TreeGrafter"/>
</dbReference>
<dbReference type="AlphaFoldDB" id="A0A1H4PZI5"/>
<accession>A0A1H4PZI5</accession>
<evidence type="ECO:0000256" key="9">
    <source>
        <dbReference type="ARBA" id="ARBA00047380"/>
    </source>
</evidence>
<dbReference type="NCBIfam" id="NF004012">
    <property type="entry name" value="PRK05477.1-2"/>
    <property type="match status" value="1"/>
</dbReference>
<dbReference type="SUPFAM" id="SSF89095">
    <property type="entry name" value="GatB/YqeY motif"/>
    <property type="match status" value="1"/>
</dbReference>
<evidence type="ECO:0000256" key="8">
    <source>
        <dbReference type="ARBA" id="ARBA00024799"/>
    </source>
</evidence>
<dbReference type="HAMAP" id="MF_00121">
    <property type="entry name" value="GatB"/>
    <property type="match status" value="1"/>
</dbReference>
<evidence type="ECO:0000256" key="10">
    <source>
        <dbReference type="ARBA" id="ARBA00047913"/>
    </source>
</evidence>
<dbReference type="GO" id="GO:0006412">
    <property type="term" value="P:translation"/>
    <property type="evidence" value="ECO:0007669"/>
    <property type="project" value="UniProtKB-UniRule"/>
</dbReference>
<dbReference type="NCBIfam" id="TIGR00133">
    <property type="entry name" value="gatB"/>
    <property type="match status" value="1"/>
</dbReference>
<dbReference type="EC" id="6.3.5.-" evidence="11"/>
<comment type="subunit">
    <text evidence="2 11">Heterotrimer of A, B and C subunits.</text>
</comment>
<evidence type="ECO:0000313" key="13">
    <source>
        <dbReference type="EMBL" id="SEC12582.1"/>
    </source>
</evidence>
<keyword evidence="4 11" id="KW-0436">Ligase</keyword>
<evidence type="ECO:0000256" key="2">
    <source>
        <dbReference type="ARBA" id="ARBA00011123"/>
    </source>
</evidence>
<keyword evidence="7 11" id="KW-0648">Protein biosynthesis</keyword>
<dbReference type="InterPro" id="IPR014746">
    <property type="entry name" value="Gln_synth/guanido_kin_cat_dom"/>
</dbReference>
<evidence type="ECO:0000259" key="12">
    <source>
        <dbReference type="SMART" id="SM00845"/>
    </source>
</evidence>
<dbReference type="InterPro" id="IPR042114">
    <property type="entry name" value="GatB_C_1"/>
</dbReference>
<comment type="catalytic activity">
    <reaction evidence="10 11">
        <text>L-glutamyl-tRNA(Gln) + L-glutamine + ATP + H2O = L-glutaminyl-tRNA(Gln) + L-glutamate + ADP + phosphate + H(+)</text>
        <dbReference type="Rhea" id="RHEA:17521"/>
        <dbReference type="Rhea" id="RHEA-COMP:9681"/>
        <dbReference type="Rhea" id="RHEA-COMP:9684"/>
        <dbReference type="ChEBI" id="CHEBI:15377"/>
        <dbReference type="ChEBI" id="CHEBI:15378"/>
        <dbReference type="ChEBI" id="CHEBI:29985"/>
        <dbReference type="ChEBI" id="CHEBI:30616"/>
        <dbReference type="ChEBI" id="CHEBI:43474"/>
        <dbReference type="ChEBI" id="CHEBI:58359"/>
        <dbReference type="ChEBI" id="CHEBI:78520"/>
        <dbReference type="ChEBI" id="CHEBI:78521"/>
        <dbReference type="ChEBI" id="CHEBI:456216"/>
    </reaction>
</comment>
<dbReference type="PANTHER" id="PTHR11659:SF0">
    <property type="entry name" value="GLUTAMYL-TRNA(GLN) AMIDOTRANSFERASE SUBUNIT B, MITOCHONDRIAL"/>
    <property type="match status" value="1"/>
</dbReference>
<dbReference type="Proteomes" id="UP000182409">
    <property type="component" value="Unassembled WGS sequence"/>
</dbReference>
<evidence type="ECO:0000256" key="4">
    <source>
        <dbReference type="ARBA" id="ARBA00022598"/>
    </source>
</evidence>
<evidence type="ECO:0000256" key="1">
    <source>
        <dbReference type="ARBA" id="ARBA00005306"/>
    </source>
</evidence>
<evidence type="ECO:0000256" key="5">
    <source>
        <dbReference type="ARBA" id="ARBA00022741"/>
    </source>
</evidence>
<dbReference type="InterPro" id="IPR017958">
    <property type="entry name" value="Gln-tRNA_amidoTrfase_suB_CS"/>
</dbReference>
<dbReference type="InterPro" id="IPR023168">
    <property type="entry name" value="GatB_Yqey_C_2"/>
</dbReference>
<organism evidence="13 14">
    <name type="scientific">Terriglobus roseus</name>
    <dbReference type="NCBI Taxonomy" id="392734"/>
    <lineage>
        <taxon>Bacteria</taxon>
        <taxon>Pseudomonadati</taxon>
        <taxon>Acidobacteriota</taxon>
        <taxon>Terriglobia</taxon>
        <taxon>Terriglobales</taxon>
        <taxon>Acidobacteriaceae</taxon>
        <taxon>Terriglobus</taxon>
    </lineage>
</organism>
<dbReference type="NCBIfam" id="NF004014">
    <property type="entry name" value="PRK05477.1-4"/>
    <property type="match status" value="1"/>
</dbReference>
<comment type="similarity">
    <text evidence="1 11">Belongs to the GatB/GatE family. GatB subfamily.</text>
</comment>
<evidence type="ECO:0000256" key="3">
    <source>
        <dbReference type="ARBA" id="ARBA00016923"/>
    </source>
</evidence>
<dbReference type="Gene3D" id="1.10.150.380">
    <property type="entry name" value="GatB domain, N-terminal subdomain"/>
    <property type="match status" value="1"/>
</dbReference>
<name>A0A1H4PZI5_9BACT</name>
<proteinExistence type="inferred from homology"/>
<dbReference type="InterPro" id="IPR004413">
    <property type="entry name" value="GatB"/>
</dbReference>
<dbReference type="Pfam" id="PF02934">
    <property type="entry name" value="GatB_N"/>
    <property type="match status" value="1"/>
</dbReference>
<dbReference type="OrthoDB" id="9804078at2"/>
<protein>
    <recommendedName>
        <fullName evidence="3 11">Aspartyl/glutamyl-tRNA(Asn/Gln) amidotransferase subunit B</fullName>
        <shortName evidence="11">Asp/Glu-ADT subunit B</shortName>
        <ecNumber evidence="11">6.3.5.-</ecNumber>
    </recommendedName>
</protein>
<dbReference type="Pfam" id="PF02637">
    <property type="entry name" value="GatB_Yqey"/>
    <property type="match status" value="1"/>
</dbReference>
<dbReference type="GO" id="GO:0050566">
    <property type="term" value="F:asparaginyl-tRNA synthase (glutamine-hydrolyzing) activity"/>
    <property type="evidence" value="ECO:0007669"/>
    <property type="project" value="RHEA"/>
</dbReference>
<keyword evidence="6 11" id="KW-0067">ATP-binding</keyword>
<dbReference type="GO" id="GO:0005524">
    <property type="term" value="F:ATP binding"/>
    <property type="evidence" value="ECO:0007669"/>
    <property type="project" value="UniProtKB-KW"/>
</dbReference>
<sequence length="493" mass="54234">MSLAAALSPDVLAKYQPVIGLEVHVQLLTQTKAFCGCINRYGGEPNTHVCPVCLGLPGALPVLNRQAVEFAVLASKALNLTINEESIFARKNYFYPDSPKGYQISQFDKPLAENGWMDVSDGKGGTRRIGITRLHMEEDAGKSIHDGFADSARSTYIDLNRCGTPLVEIVSEPDLRTPEEAYEYLTKLKEILLYTGVSDCNMEEGSLRCDANVSVMLKGAAEYGTKAEVKNVNSFRFIREAIHFEIERQIEVVESGARVIQESRLYNSAEGRTYSMRSKEAAHDYRYFPEPDLPALHVDNAWMQTILADLPELPEARRARMIADYDLTAQDAATFANTRAFADSFEAAAKTAKSPKRVANLILGELVGRLNAAGLELSQSPVSMQGIVQAADLVEEGKLSSKQLKGLFDIAFEKSEDFGVVYDREKPEQISDTGAIEKMIDEVIAANPKQVEQFKGGKTTVSAFFVGQVMRLSKGQANPALLNELVMKKLNAA</sequence>
<dbReference type="FunFam" id="1.10.10.410:FF:000001">
    <property type="entry name" value="Aspartyl/glutamyl-tRNA(Asn/Gln) amidotransferase subunit B"/>
    <property type="match status" value="1"/>
</dbReference>
<gene>
    <name evidence="11" type="primary">gatB</name>
    <name evidence="13" type="ORF">SAMN05443244_2717</name>
</gene>
<dbReference type="InterPro" id="IPR018027">
    <property type="entry name" value="Asn/Gln_amidotransferase"/>
</dbReference>
<feature type="domain" description="Asn/Gln amidotransferase" evidence="12">
    <location>
        <begin position="343"/>
        <end position="490"/>
    </location>
</feature>
<evidence type="ECO:0000256" key="6">
    <source>
        <dbReference type="ARBA" id="ARBA00022840"/>
    </source>
</evidence>
<dbReference type="GO" id="GO:0016740">
    <property type="term" value="F:transferase activity"/>
    <property type="evidence" value="ECO:0007669"/>
    <property type="project" value="UniProtKB-KW"/>
</dbReference>
<dbReference type="InterPro" id="IPR017959">
    <property type="entry name" value="Asn/Gln-tRNA_amidoTrfase_suB/E"/>
</dbReference>
<dbReference type="SMART" id="SM00845">
    <property type="entry name" value="GatB_Yqey"/>
    <property type="match status" value="1"/>
</dbReference>
<dbReference type="GO" id="GO:0050567">
    <property type="term" value="F:glutaminyl-tRNA synthase (glutamine-hydrolyzing) activity"/>
    <property type="evidence" value="ECO:0007669"/>
    <property type="project" value="UniProtKB-UniRule"/>
</dbReference>
<evidence type="ECO:0000256" key="11">
    <source>
        <dbReference type="HAMAP-Rule" id="MF_00121"/>
    </source>
</evidence>
<dbReference type="PANTHER" id="PTHR11659">
    <property type="entry name" value="GLUTAMYL-TRNA GLN AMIDOTRANSFERASE SUBUNIT B MITOCHONDRIAL AND PROKARYOTIC PET112-RELATED"/>
    <property type="match status" value="1"/>
</dbReference>